<evidence type="ECO:0008006" key="2">
    <source>
        <dbReference type="Google" id="ProtNLM"/>
    </source>
</evidence>
<gene>
    <name evidence="1" type="ORF">S01H1_24793</name>
</gene>
<dbReference type="PROSITE" id="PS51257">
    <property type="entry name" value="PROKAR_LIPOPROTEIN"/>
    <property type="match status" value="1"/>
</dbReference>
<name>X0TX71_9ZZZZ</name>
<protein>
    <recommendedName>
        <fullName evidence="2">Fibronectin type-III domain-containing protein</fullName>
    </recommendedName>
</protein>
<organism evidence="1">
    <name type="scientific">marine sediment metagenome</name>
    <dbReference type="NCBI Taxonomy" id="412755"/>
    <lineage>
        <taxon>unclassified sequences</taxon>
        <taxon>metagenomes</taxon>
        <taxon>ecological metagenomes</taxon>
    </lineage>
</organism>
<proteinExistence type="predicted"/>
<comment type="caution">
    <text evidence="1">The sequence shown here is derived from an EMBL/GenBank/DDBJ whole genome shotgun (WGS) entry which is preliminary data.</text>
</comment>
<reference evidence="1" key="1">
    <citation type="journal article" date="2014" name="Front. Microbiol.">
        <title>High frequency of phylogenetically diverse reductive dehalogenase-homologous genes in deep subseafloor sedimentary metagenomes.</title>
        <authorList>
            <person name="Kawai M."/>
            <person name="Futagami T."/>
            <person name="Toyoda A."/>
            <person name="Takaki Y."/>
            <person name="Nishi S."/>
            <person name="Hori S."/>
            <person name="Arai W."/>
            <person name="Tsubouchi T."/>
            <person name="Morono Y."/>
            <person name="Uchiyama I."/>
            <person name="Ito T."/>
            <person name="Fujiyama A."/>
            <person name="Inagaki F."/>
            <person name="Takami H."/>
        </authorList>
    </citation>
    <scope>NUCLEOTIDE SEQUENCE</scope>
    <source>
        <strain evidence="1">Expedition CK06-06</strain>
    </source>
</reference>
<dbReference type="InterPro" id="IPR013783">
    <property type="entry name" value="Ig-like_fold"/>
</dbReference>
<sequence length="250" mass="26657">MKKILSLLAAGLMVSALIIGCGTEDPWSPDPSRPLDLSMVSGPADTVAYGSDVSFSWTSTGGSGEVQYQYRLDEGSWSTLSNVTSVAYENVTAGATFNVMATDAGGDTDEDSRQFWVGTQPAADATPPTAWITSSPAEGSFVATGTSISFTWDGDDDVDGDNVLFWYSFAGSTSDTSVTRTVTFVNVVAADPATFSVWALDQSGNPSTAATVSFIIKDATILYVDDYEWLDLTGNTDGPKERDQKQFYRD</sequence>
<dbReference type="AlphaFoldDB" id="X0TX71"/>
<accession>X0TX71</accession>
<evidence type="ECO:0000313" key="1">
    <source>
        <dbReference type="EMBL" id="GAF98178.1"/>
    </source>
</evidence>
<feature type="non-terminal residue" evidence="1">
    <location>
        <position position="250"/>
    </location>
</feature>
<dbReference type="EMBL" id="BARS01014929">
    <property type="protein sequence ID" value="GAF98178.1"/>
    <property type="molecule type" value="Genomic_DNA"/>
</dbReference>
<dbReference type="Gene3D" id="2.60.40.10">
    <property type="entry name" value="Immunoglobulins"/>
    <property type="match status" value="2"/>
</dbReference>